<keyword evidence="1" id="KW-1133">Transmembrane helix</keyword>
<reference evidence="2 3" key="2">
    <citation type="submission" date="2019-05" db="EMBL/GenBank/DDBJ databases">
        <title>Glycomyces buryatensis sp. nov.</title>
        <authorList>
            <person name="Nikitina E."/>
        </authorList>
    </citation>
    <scope>NUCLEOTIDE SEQUENCE [LARGE SCALE GENOMIC DNA]</scope>
    <source>
        <strain evidence="2 3">18</strain>
    </source>
</reference>
<gene>
    <name evidence="2" type="ORF">FAB82_26225</name>
</gene>
<evidence type="ECO:0000256" key="1">
    <source>
        <dbReference type="SAM" id="Phobius"/>
    </source>
</evidence>
<evidence type="ECO:0000313" key="2">
    <source>
        <dbReference type="EMBL" id="THV33634.1"/>
    </source>
</evidence>
<keyword evidence="1" id="KW-0812">Transmembrane</keyword>
<reference evidence="3" key="1">
    <citation type="submission" date="2019-04" db="EMBL/GenBank/DDBJ databases">
        <title>Nocardioides xinjiangensis sp. nov.</title>
        <authorList>
            <person name="Liu S."/>
        </authorList>
    </citation>
    <scope>NUCLEOTIDE SEQUENCE [LARGE SCALE GENOMIC DNA]</scope>
    <source>
        <strain evidence="3">18</strain>
    </source>
</reference>
<feature type="transmembrane region" description="Helical" evidence="1">
    <location>
        <begin position="27"/>
        <end position="47"/>
    </location>
</feature>
<dbReference type="OrthoDB" id="5189975at2"/>
<protein>
    <submittedName>
        <fullName evidence="2">Uncharacterized protein</fullName>
    </submittedName>
</protein>
<keyword evidence="1" id="KW-0472">Membrane</keyword>
<feature type="transmembrane region" description="Helical" evidence="1">
    <location>
        <begin position="90"/>
        <end position="109"/>
    </location>
</feature>
<accession>A0A4S8Q0N6</accession>
<sequence>MDSGPDKGTDYWHLSGVEGVQSDQGTYGVSLVLMLLLVVWCALFFAWRTHETRMAWAFGGFAGTAMLYGGDLRITEDLAASAYASGETVAAVGLFILALGCVIAVAANVPEPHGAVHAGLKGR</sequence>
<evidence type="ECO:0000313" key="3">
    <source>
        <dbReference type="Proteomes" id="UP000308760"/>
    </source>
</evidence>
<organism evidence="2 3">
    <name type="scientific">Glycomyces buryatensis</name>
    <dbReference type="NCBI Taxonomy" id="2570927"/>
    <lineage>
        <taxon>Bacteria</taxon>
        <taxon>Bacillati</taxon>
        <taxon>Actinomycetota</taxon>
        <taxon>Actinomycetes</taxon>
        <taxon>Glycomycetales</taxon>
        <taxon>Glycomycetaceae</taxon>
        <taxon>Glycomyces</taxon>
    </lineage>
</organism>
<keyword evidence="3" id="KW-1185">Reference proteome</keyword>
<feature type="transmembrane region" description="Helical" evidence="1">
    <location>
        <begin position="54"/>
        <end position="70"/>
    </location>
</feature>
<comment type="caution">
    <text evidence="2">The sequence shown here is derived from an EMBL/GenBank/DDBJ whole genome shotgun (WGS) entry which is preliminary data.</text>
</comment>
<proteinExistence type="predicted"/>
<name>A0A4S8Q0N6_9ACTN</name>
<dbReference type="AlphaFoldDB" id="A0A4S8Q0N6"/>
<dbReference type="EMBL" id="STGY01000083">
    <property type="protein sequence ID" value="THV33634.1"/>
    <property type="molecule type" value="Genomic_DNA"/>
</dbReference>
<dbReference type="Proteomes" id="UP000308760">
    <property type="component" value="Unassembled WGS sequence"/>
</dbReference>